<sequence>MAFVNSNHYVVLHFKNVNGSIPAPPIDNDLKLFQKLMPSDASSLSSKKKQSPNWLPSEEEQLAVLWIHVSEQPEFEKKDVVMQPFVSSPPSSEGIKRPESSDPGALTSITTTSSQPIGSKAAKRQHLSNLKLDEDKNIQAQEFNTISKQQLLVIQEGNEILKEKNELQKKQLKIEEEKLIIEKEHHASEVMISRTLTVWKFLS</sequence>
<dbReference type="Proteomes" id="UP001153365">
    <property type="component" value="Unassembled WGS sequence"/>
</dbReference>
<name>A0AAV0BCR8_PHAPC</name>
<accession>A0AAV0BCR8</accession>
<feature type="region of interest" description="Disordered" evidence="1">
    <location>
        <begin position="86"/>
        <end position="124"/>
    </location>
</feature>
<keyword evidence="3" id="KW-1185">Reference proteome</keyword>
<dbReference type="AlphaFoldDB" id="A0AAV0BCR8"/>
<organism evidence="2 3">
    <name type="scientific">Phakopsora pachyrhizi</name>
    <name type="common">Asian soybean rust disease fungus</name>
    <dbReference type="NCBI Taxonomy" id="170000"/>
    <lineage>
        <taxon>Eukaryota</taxon>
        <taxon>Fungi</taxon>
        <taxon>Dikarya</taxon>
        <taxon>Basidiomycota</taxon>
        <taxon>Pucciniomycotina</taxon>
        <taxon>Pucciniomycetes</taxon>
        <taxon>Pucciniales</taxon>
        <taxon>Phakopsoraceae</taxon>
        <taxon>Phakopsora</taxon>
    </lineage>
</organism>
<evidence type="ECO:0008006" key="4">
    <source>
        <dbReference type="Google" id="ProtNLM"/>
    </source>
</evidence>
<evidence type="ECO:0000256" key="1">
    <source>
        <dbReference type="SAM" id="MobiDB-lite"/>
    </source>
</evidence>
<protein>
    <recommendedName>
        <fullName evidence="4">No apical meristem-associated C-terminal domain-containing protein</fullName>
    </recommendedName>
</protein>
<reference evidence="2" key="1">
    <citation type="submission" date="2022-06" db="EMBL/GenBank/DDBJ databases">
        <authorList>
            <consortium name="SYNGENTA / RWTH Aachen University"/>
        </authorList>
    </citation>
    <scope>NUCLEOTIDE SEQUENCE</scope>
</reference>
<dbReference type="EMBL" id="CALTRL010005137">
    <property type="protein sequence ID" value="CAH7684050.1"/>
    <property type="molecule type" value="Genomic_DNA"/>
</dbReference>
<gene>
    <name evidence="2" type="ORF">PPACK8108_LOCUS17991</name>
</gene>
<evidence type="ECO:0000313" key="3">
    <source>
        <dbReference type="Proteomes" id="UP001153365"/>
    </source>
</evidence>
<evidence type="ECO:0000313" key="2">
    <source>
        <dbReference type="EMBL" id="CAH7684050.1"/>
    </source>
</evidence>
<feature type="compositionally biased region" description="Polar residues" evidence="1">
    <location>
        <begin position="107"/>
        <end position="117"/>
    </location>
</feature>
<comment type="caution">
    <text evidence="2">The sequence shown here is derived from an EMBL/GenBank/DDBJ whole genome shotgun (WGS) entry which is preliminary data.</text>
</comment>
<proteinExistence type="predicted"/>